<feature type="transmembrane region" description="Helical" evidence="1">
    <location>
        <begin position="176"/>
        <end position="193"/>
    </location>
</feature>
<feature type="transmembrane region" description="Helical" evidence="1">
    <location>
        <begin position="205"/>
        <end position="222"/>
    </location>
</feature>
<feature type="transmembrane region" description="Helical" evidence="1">
    <location>
        <begin position="384"/>
        <end position="404"/>
    </location>
</feature>
<feature type="transmembrane region" description="Helical" evidence="1">
    <location>
        <begin position="312"/>
        <end position="331"/>
    </location>
</feature>
<feature type="transmembrane region" description="Helical" evidence="1">
    <location>
        <begin position="271"/>
        <end position="292"/>
    </location>
</feature>
<organism evidence="2 3">
    <name type="scientific">Hymenobacter mucosus</name>
    <dbReference type="NCBI Taxonomy" id="1411120"/>
    <lineage>
        <taxon>Bacteria</taxon>
        <taxon>Pseudomonadati</taxon>
        <taxon>Bacteroidota</taxon>
        <taxon>Cytophagia</taxon>
        <taxon>Cytophagales</taxon>
        <taxon>Hymenobacteraceae</taxon>
        <taxon>Hymenobacter</taxon>
    </lineage>
</organism>
<accession>A0A238WWA5</accession>
<gene>
    <name evidence="2" type="ORF">SAMN06269173_103186</name>
</gene>
<name>A0A238WWA5_9BACT</name>
<keyword evidence="1" id="KW-1133">Transmembrane helix</keyword>
<dbReference type="EMBL" id="FZNS01000003">
    <property type="protein sequence ID" value="SNR50797.1"/>
    <property type="molecule type" value="Genomic_DNA"/>
</dbReference>
<dbReference type="Proteomes" id="UP000198310">
    <property type="component" value="Unassembled WGS sequence"/>
</dbReference>
<evidence type="ECO:0000313" key="2">
    <source>
        <dbReference type="EMBL" id="SNR50797.1"/>
    </source>
</evidence>
<feature type="transmembrane region" description="Helical" evidence="1">
    <location>
        <begin position="352"/>
        <end position="372"/>
    </location>
</feature>
<evidence type="ECO:0008006" key="4">
    <source>
        <dbReference type="Google" id="ProtNLM"/>
    </source>
</evidence>
<feature type="transmembrane region" description="Helical" evidence="1">
    <location>
        <begin position="146"/>
        <end position="164"/>
    </location>
</feature>
<evidence type="ECO:0000313" key="3">
    <source>
        <dbReference type="Proteomes" id="UP000198310"/>
    </source>
</evidence>
<protein>
    <recommendedName>
        <fullName evidence="4">Dolichyl-phosphate-mannose-protein mannosyltransferase</fullName>
    </recommendedName>
</protein>
<keyword evidence="1" id="KW-0812">Transmembrane</keyword>
<keyword evidence="3" id="KW-1185">Reference proteome</keyword>
<dbReference type="AlphaFoldDB" id="A0A238WWA5"/>
<evidence type="ECO:0000256" key="1">
    <source>
        <dbReference type="SAM" id="Phobius"/>
    </source>
</evidence>
<sequence length="503" mass="57243">MLPHSDVWREAMYLAGMLKTVTYWLLVAVVLLDLGYSYLQYYQMPLDGDLAVIALPSELCRQVLQDPFGWAAFSRHEVYIAPNRFFAHLAMHLYFRHVPLWLQQVTDPISSVYAACALFKTAVQALLFYLLGVYIGGTYRLSSYRLWLGAALVAPLFQASGYQMQMGIIDHSVSYVFFYAFPLALLLLFFLPFYQAAYFGQPLRLSWLAMLAFMGLAVVLAFNGPIVVAAASVLFLGIGVHWVGQQWRATRQPWLASYWVSRLRTVPAKPVLLLGFFAVLCLYSLYLGRYEAESYTHTLPLFERYRLLPKGVYKQLTVKLGLPLLIALLLLNRYVLRRLLPFTPTTERITRGIQWLGLFALVYVLLLPLGGYRNYRPLILRRDSILPIILGMVYCYGSSSWYVVHHLAGKTLRWYLAALGVCAAIYMAVDQPRIASTDNNDCERLALQQLAQSSEPVVRLGTSCTVMAFEQLTEPSQSESNAQLLAHWRITKGKKLYYQAPGW</sequence>
<feature type="transmembrane region" description="Helical" evidence="1">
    <location>
        <begin position="21"/>
        <end position="39"/>
    </location>
</feature>
<feature type="transmembrane region" description="Helical" evidence="1">
    <location>
        <begin position="112"/>
        <end position="134"/>
    </location>
</feature>
<keyword evidence="1" id="KW-0472">Membrane</keyword>
<feature type="transmembrane region" description="Helical" evidence="1">
    <location>
        <begin position="411"/>
        <end position="429"/>
    </location>
</feature>
<feature type="transmembrane region" description="Helical" evidence="1">
    <location>
        <begin position="228"/>
        <end position="244"/>
    </location>
</feature>
<proteinExistence type="predicted"/>
<reference evidence="3" key="1">
    <citation type="submission" date="2017-06" db="EMBL/GenBank/DDBJ databases">
        <authorList>
            <person name="Varghese N."/>
            <person name="Submissions S."/>
        </authorList>
    </citation>
    <scope>NUCLEOTIDE SEQUENCE [LARGE SCALE GENOMIC DNA]</scope>
    <source>
        <strain evidence="3">DSM 28041</strain>
    </source>
</reference>